<gene>
    <name evidence="2" type="ORF">CGI_10011225</name>
</gene>
<protein>
    <submittedName>
        <fullName evidence="2">Uncharacterized protein</fullName>
    </submittedName>
</protein>
<dbReference type="AlphaFoldDB" id="K1PKT6"/>
<proteinExistence type="predicted"/>
<dbReference type="HOGENOM" id="CLU_076436_0_0_1"/>
<dbReference type="EMBL" id="JH816889">
    <property type="protein sequence ID" value="EKC24677.1"/>
    <property type="molecule type" value="Genomic_DNA"/>
</dbReference>
<accession>K1PKT6</accession>
<name>K1PKT6_MAGGI</name>
<sequence>MDDIDQEITFLREKIAEMRERSDMKTSTPVHERRALIRGFEGNTMRKDEEYLCDHHSSDETYANPRSNEMLPDYFEMYSAPNRKTSHLPDEYNTWSLHRADAFWKSRESGKNASQQDEPLNGDVAQQLVEDLSNGCYRVGIVKSVPNSNERKMVKDQVRCEKSVANSSSVTVGRTLQSAKGKEKDPEWKLARRCKNGRRRKGMERGSPGIRCRRGKKSSSEQLRPHGVVADGSRLQASDNMPGEVTMLGIPDLRESQMFHKRWKTSSARRKVEV</sequence>
<evidence type="ECO:0000313" key="2">
    <source>
        <dbReference type="EMBL" id="EKC24677.1"/>
    </source>
</evidence>
<feature type="region of interest" description="Disordered" evidence="1">
    <location>
        <begin position="197"/>
        <end position="226"/>
    </location>
</feature>
<reference evidence="2" key="1">
    <citation type="journal article" date="2012" name="Nature">
        <title>The oyster genome reveals stress adaptation and complexity of shell formation.</title>
        <authorList>
            <person name="Zhang G."/>
            <person name="Fang X."/>
            <person name="Guo X."/>
            <person name="Li L."/>
            <person name="Luo R."/>
            <person name="Xu F."/>
            <person name="Yang P."/>
            <person name="Zhang L."/>
            <person name="Wang X."/>
            <person name="Qi H."/>
            <person name="Xiong Z."/>
            <person name="Que H."/>
            <person name="Xie Y."/>
            <person name="Holland P.W."/>
            <person name="Paps J."/>
            <person name="Zhu Y."/>
            <person name="Wu F."/>
            <person name="Chen Y."/>
            <person name="Wang J."/>
            <person name="Peng C."/>
            <person name="Meng J."/>
            <person name="Yang L."/>
            <person name="Liu J."/>
            <person name="Wen B."/>
            <person name="Zhang N."/>
            <person name="Huang Z."/>
            <person name="Zhu Q."/>
            <person name="Feng Y."/>
            <person name="Mount A."/>
            <person name="Hedgecock D."/>
            <person name="Xu Z."/>
            <person name="Liu Y."/>
            <person name="Domazet-Loso T."/>
            <person name="Du Y."/>
            <person name="Sun X."/>
            <person name="Zhang S."/>
            <person name="Liu B."/>
            <person name="Cheng P."/>
            <person name="Jiang X."/>
            <person name="Li J."/>
            <person name="Fan D."/>
            <person name="Wang W."/>
            <person name="Fu W."/>
            <person name="Wang T."/>
            <person name="Wang B."/>
            <person name="Zhang J."/>
            <person name="Peng Z."/>
            <person name="Li Y."/>
            <person name="Li N."/>
            <person name="Wang J."/>
            <person name="Chen M."/>
            <person name="He Y."/>
            <person name="Tan F."/>
            <person name="Song X."/>
            <person name="Zheng Q."/>
            <person name="Huang R."/>
            <person name="Yang H."/>
            <person name="Du X."/>
            <person name="Chen L."/>
            <person name="Yang M."/>
            <person name="Gaffney P.M."/>
            <person name="Wang S."/>
            <person name="Luo L."/>
            <person name="She Z."/>
            <person name="Ming Y."/>
            <person name="Huang W."/>
            <person name="Zhang S."/>
            <person name="Huang B."/>
            <person name="Zhang Y."/>
            <person name="Qu T."/>
            <person name="Ni P."/>
            <person name="Miao G."/>
            <person name="Wang J."/>
            <person name="Wang Q."/>
            <person name="Steinberg C.E."/>
            <person name="Wang H."/>
            <person name="Li N."/>
            <person name="Qian L."/>
            <person name="Zhang G."/>
            <person name="Li Y."/>
            <person name="Yang H."/>
            <person name="Liu X."/>
            <person name="Wang J."/>
            <person name="Yin Y."/>
            <person name="Wang J."/>
        </authorList>
    </citation>
    <scope>NUCLEOTIDE SEQUENCE [LARGE SCALE GENOMIC DNA]</scope>
    <source>
        <strain evidence="2">05x7-T-G4-1.051#20</strain>
    </source>
</reference>
<dbReference type="InParanoid" id="K1PKT6"/>
<organism evidence="2">
    <name type="scientific">Magallana gigas</name>
    <name type="common">Pacific oyster</name>
    <name type="synonym">Crassostrea gigas</name>
    <dbReference type="NCBI Taxonomy" id="29159"/>
    <lineage>
        <taxon>Eukaryota</taxon>
        <taxon>Metazoa</taxon>
        <taxon>Spiralia</taxon>
        <taxon>Lophotrochozoa</taxon>
        <taxon>Mollusca</taxon>
        <taxon>Bivalvia</taxon>
        <taxon>Autobranchia</taxon>
        <taxon>Pteriomorphia</taxon>
        <taxon>Ostreida</taxon>
        <taxon>Ostreoidea</taxon>
        <taxon>Ostreidae</taxon>
        <taxon>Magallana</taxon>
    </lineage>
</organism>
<evidence type="ECO:0000256" key="1">
    <source>
        <dbReference type="SAM" id="MobiDB-lite"/>
    </source>
</evidence>